<dbReference type="Pfam" id="PF25583">
    <property type="entry name" value="WCX"/>
    <property type="match status" value="1"/>
</dbReference>
<dbReference type="InterPro" id="IPR057727">
    <property type="entry name" value="WCX_dom"/>
</dbReference>
<evidence type="ECO:0000313" key="4">
    <source>
        <dbReference type="Proteomes" id="UP001240447"/>
    </source>
</evidence>
<keyword evidence="4" id="KW-1185">Reference proteome</keyword>
<dbReference type="Pfam" id="PF13280">
    <property type="entry name" value="WYL"/>
    <property type="match status" value="1"/>
</dbReference>
<keyword evidence="3" id="KW-0647">Proteasome</keyword>
<evidence type="ECO:0000313" key="3">
    <source>
        <dbReference type="EMBL" id="MDP9823019.1"/>
    </source>
</evidence>
<sequence length="326" mass="35345">MASDEKTERLLNLLITLLVSRTYVTKDRLRSVIEGYRGLDDAAFEKKFERDKDELRALGVPIEIGSHEAYFDDAAGYRVRPDAFALPDIELTAQEAAVVGLAARVWQHAGLASRTTDALRKLTAAGVSVDRAALDIAQPRLDAAEPSFTDLWDATQRRTPVRFGYRRPGATEATERTVQPWGLVSSQGRWYAVGHDVDRDDTRVFRLSRIEGAVRPAGPADSYTVPADLDLRALTRSLAPAEPVGEAVVLVRPGAGLGLRARATAAAPATTPTPPGDWDELRVPFAREDALVDEVLSYGTAAVLRSPEPLRARVVARLGAAVGEDA</sequence>
<comment type="caution">
    <text evidence="3">The sequence shown here is derived from an EMBL/GenBank/DDBJ whole genome shotgun (WGS) entry which is preliminary data.</text>
</comment>
<dbReference type="InterPro" id="IPR051534">
    <property type="entry name" value="CBASS_pafABC_assoc_protein"/>
</dbReference>
<dbReference type="EMBL" id="JAUSQM010000001">
    <property type="protein sequence ID" value="MDP9823019.1"/>
    <property type="molecule type" value="Genomic_DNA"/>
</dbReference>
<organism evidence="3 4">
    <name type="scientific">Nocardioides massiliensis</name>
    <dbReference type="NCBI Taxonomy" id="1325935"/>
    <lineage>
        <taxon>Bacteria</taxon>
        <taxon>Bacillati</taxon>
        <taxon>Actinomycetota</taxon>
        <taxon>Actinomycetes</taxon>
        <taxon>Propionibacteriales</taxon>
        <taxon>Nocardioidaceae</taxon>
        <taxon>Nocardioides</taxon>
    </lineage>
</organism>
<evidence type="ECO:0000259" key="2">
    <source>
        <dbReference type="Pfam" id="PF25583"/>
    </source>
</evidence>
<reference evidence="3 4" key="1">
    <citation type="submission" date="2023-07" db="EMBL/GenBank/DDBJ databases">
        <title>Sequencing the genomes of 1000 actinobacteria strains.</title>
        <authorList>
            <person name="Klenk H.-P."/>
        </authorList>
    </citation>
    <scope>NUCLEOTIDE SEQUENCE [LARGE SCALE GENOMIC DNA]</scope>
    <source>
        <strain evidence="3 4">GD13</strain>
    </source>
</reference>
<evidence type="ECO:0000259" key="1">
    <source>
        <dbReference type="Pfam" id="PF13280"/>
    </source>
</evidence>
<protein>
    <submittedName>
        <fullName evidence="3">Proteasome accessory factor B</fullName>
    </submittedName>
</protein>
<gene>
    <name evidence="3" type="ORF">J2S59_002828</name>
</gene>
<accession>A0ABT9NS63</accession>
<dbReference type="InterPro" id="IPR026881">
    <property type="entry name" value="WYL_dom"/>
</dbReference>
<dbReference type="GO" id="GO:0000502">
    <property type="term" value="C:proteasome complex"/>
    <property type="evidence" value="ECO:0007669"/>
    <property type="project" value="UniProtKB-KW"/>
</dbReference>
<feature type="domain" description="WCX" evidence="2">
    <location>
        <begin position="245"/>
        <end position="321"/>
    </location>
</feature>
<dbReference type="PANTHER" id="PTHR34580">
    <property type="match status" value="1"/>
</dbReference>
<dbReference type="RefSeq" id="WP_068124969.1">
    <property type="nucleotide sequence ID" value="NZ_CCXJ01000785.2"/>
</dbReference>
<dbReference type="PANTHER" id="PTHR34580:SF3">
    <property type="entry name" value="PROTEIN PAFB"/>
    <property type="match status" value="1"/>
</dbReference>
<dbReference type="PROSITE" id="PS52050">
    <property type="entry name" value="WYL"/>
    <property type="match status" value="1"/>
</dbReference>
<feature type="domain" description="WYL" evidence="1">
    <location>
        <begin position="148"/>
        <end position="213"/>
    </location>
</feature>
<proteinExistence type="predicted"/>
<dbReference type="Proteomes" id="UP001240447">
    <property type="component" value="Unassembled WGS sequence"/>
</dbReference>
<name>A0ABT9NS63_9ACTN</name>